<gene>
    <name evidence="2" type="ORF">PoB_003049200</name>
</gene>
<keyword evidence="3" id="KW-1185">Reference proteome</keyword>
<evidence type="ECO:0000313" key="3">
    <source>
        <dbReference type="Proteomes" id="UP000735302"/>
    </source>
</evidence>
<sequence length="376" mass="42574">MVFEKDQRLRRFVNNNRLEFIATLNTDLFKDGFPNLYQSTREKIGCCLRNDGPTAANSDLIDAIMKVEDFPHKFIKFCRDHEQCSELSERMQMELECYEEETVQRGSSRENPSNEIGCHSAENRTQSNIKGPSQEPGNNQETSSFYVENCSSSGKEHTIDIKSLKEPRKVQHSYKSFNMASLKFCGIQCVDDPLRVQGEDERDGHATDFDTLTQKPNSEADCKGSDLCQQTYKKLSLQNEDPVPKKEQVTYFTLTPCDVLGMSLNLSSSGETKPMNNTVSVVNTEMESNEEMTSQNMSVSCPNRFSDSSLEEESEESIDEEIHTQLEPMTMRDELGEQNVTGTPQLHFKSLDLALSLRCDWLTSASLQKSGPVPQM</sequence>
<name>A0AAV4AAV1_9GAST</name>
<dbReference type="AlphaFoldDB" id="A0AAV4AAV1"/>
<dbReference type="Proteomes" id="UP000735302">
    <property type="component" value="Unassembled WGS sequence"/>
</dbReference>
<proteinExistence type="predicted"/>
<evidence type="ECO:0000256" key="1">
    <source>
        <dbReference type="SAM" id="MobiDB-lite"/>
    </source>
</evidence>
<feature type="compositionally biased region" description="Polar residues" evidence="1">
    <location>
        <begin position="291"/>
        <end position="305"/>
    </location>
</feature>
<dbReference type="EMBL" id="BLXT01003734">
    <property type="protein sequence ID" value="GFO03987.1"/>
    <property type="molecule type" value="Genomic_DNA"/>
</dbReference>
<protein>
    <submittedName>
        <fullName evidence="2">Uncharacterized protein</fullName>
    </submittedName>
</protein>
<reference evidence="2 3" key="1">
    <citation type="journal article" date="2021" name="Elife">
        <title>Chloroplast acquisition without the gene transfer in kleptoplastic sea slugs, Plakobranchus ocellatus.</title>
        <authorList>
            <person name="Maeda T."/>
            <person name="Takahashi S."/>
            <person name="Yoshida T."/>
            <person name="Shimamura S."/>
            <person name="Takaki Y."/>
            <person name="Nagai Y."/>
            <person name="Toyoda A."/>
            <person name="Suzuki Y."/>
            <person name="Arimoto A."/>
            <person name="Ishii H."/>
            <person name="Satoh N."/>
            <person name="Nishiyama T."/>
            <person name="Hasebe M."/>
            <person name="Maruyama T."/>
            <person name="Minagawa J."/>
            <person name="Obokata J."/>
            <person name="Shigenobu S."/>
        </authorList>
    </citation>
    <scope>NUCLEOTIDE SEQUENCE [LARGE SCALE GENOMIC DNA]</scope>
</reference>
<feature type="compositionally biased region" description="Polar residues" evidence="1">
    <location>
        <begin position="123"/>
        <end position="145"/>
    </location>
</feature>
<comment type="caution">
    <text evidence="2">The sequence shown here is derived from an EMBL/GenBank/DDBJ whole genome shotgun (WGS) entry which is preliminary data.</text>
</comment>
<organism evidence="2 3">
    <name type="scientific">Plakobranchus ocellatus</name>
    <dbReference type="NCBI Taxonomy" id="259542"/>
    <lineage>
        <taxon>Eukaryota</taxon>
        <taxon>Metazoa</taxon>
        <taxon>Spiralia</taxon>
        <taxon>Lophotrochozoa</taxon>
        <taxon>Mollusca</taxon>
        <taxon>Gastropoda</taxon>
        <taxon>Heterobranchia</taxon>
        <taxon>Euthyneura</taxon>
        <taxon>Panpulmonata</taxon>
        <taxon>Sacoglossa</taxon>
        <taxon>Placobranchoidea</taxon>
        <taxon>Plakobranchidae</taxon>
        <taxon>Plakobranchus</taxon>
    </lineage>
</organism>
<feature type="region of interest" description="Disordered" evidence="1">
    <location>
        <begin position="102"/>
        <end position="145"/>
    </location>
</feature>
<feature type="region of interest" description="Disordered" evidence="1">
    <location>
        <begin position="291"/>
        <end position="317"/>
    </location>
</feature>
<evidence type="ECO:0000313" key="2">
    <source>
        <dbReference type="EMBL" id="GFO03987.1"/>
    </source>
</evidence>
<feature type="compositionally biased region" description="Polar residues" evidence="1">
    <location>
        <begin position="104"/>
        <end position="114"/>
    </location>
</feature>
<accession>A0AAV4AAV1</accession>